<evidence type="ECO:0000313" key="2">
    <source>
        <dbReference type="WBParaSite" id="nRc.2.0.1.t35047-RA"/>
    </source>
</evidence>
<dbReference type="Proteomes" id="UP000887565">
    <property type="component" value="Unplaced"/>
</dbReference>
<reference evidence="2" key="1">
    <citation type="submission" date="2022-11" db="UniProtKB">
        <authorList>
            <consortium name="WormBaseParasite"/>
        </authorList>
    </citation>
    <scope>IDENTIFICATION</scope>
</reference>
<accession>A0A915K8I9</accession>
<name>A0A915K8I9_ROMCU</name>
<protein>
    <submittedName>
        <fullName evidence="2">Uncharacterized protein</fullName>
    </submittedName>
</protein>
<proteinExistence type="predicted"/>
<organism evidence="1 2">
    <name type="scientific">Romanomermis culicivorax</name>
    <name type="common">Nematode worm</name>
    <dbReference type="NCBI Taxonomy" id="13658"/>
    <lineage>
        <taxon>Eukaryota</taxon>
        <taxon>Metazoa</taxon>
        <taxon>Ecdysozoa</taxon>
        <taxon>Nematoda</taxon>
        <taxon>Enoplea</taxon>
        <taxon>Dorylaimia</taxon>
        <taxon>Mermithida</taxon>
        <taxon>Mermithoidea</taxon>
        <taxon>Mermithidae</taxon>
        <taxon>Romanomermis</taxon>
    </lineage>
</organism>
<dbReference type="WBParaSite" id="nRc.2.0.1.t35047-RA">
    <property type="protein sequence ID" value="nRc.2.0.1.t35047-RA"/>
    <property type="gene ID" value="nRc.2.0.1.g35047"/>
</dbReference>
<evidence type="ECO:0000313" key="1">
    <source>
        <dbReference type="Proteomes" id="UP000887565"/>
    </source>
</evidence>
<dbReference type="AlphaFoldDB" id="A0A915K8I9"/>
<sequence length="66" mass="7029">MLKGFLGGAVAVPPLANVGVVIKAQALADARYHGTGAWDIPVTNTKIRKPTNLRKKDILTEKTTTT</sequence>
<keyword evidence="1" id="KW-1185">Reference proteome</keyword>